<protein>
    <submittedName>
        <fullName evidence="2">Uncharacterized protein LOC110985771</fullName>
    </submittedName>
</protein>
<dbReference type="KEGG" id="aplc:110985771"/>
<dbReference type="GeneID" id="110985771"/>
<reference evidence="2" key="1">
    <citation type="submission" date="2025-08" db="UniProtKB">
        <authorList>
            <consortium name="RefSeq"/>
        </authorList>
    </citation>
    <scope>IDENTIFICATION</scope>
</reference>
<accession>A0A8B7ZHM8</accession>
<keyword evidence="1" id="KW-1185">Reference proteome</keyword>
<evidence type="ECO:0000313" key="2">
    <source>
        <dbReference type="RefSeq" id="XP_022102766.1"/>
    </source>
</evidence>
<dbReference type="RefSeq" id="XP_022102766.1">
    <property type="nucleotide sequence ID" value="XM_022247074.1"/>
</dbReference>
<evidence type="ECO:0000313" key="1">
    <source>
        <dbReference type="Proteomes" id="UP000694845"/>
    </source>
</evidence>
<dbReference type="OrthoDB" id="6327853at2759"/>
<sequence length="980" mass="104277">MMHLVSTATCELGSQLALTSHIGTDATLHLPGVGITMTKSVTVQGTLNTDPNTQLTFGGHVGSKLTMVPHLSSMQTLSLRELTIKSNAKLDLQESSTVGNCGYTLDVSVPDRTLTMQRPSELKVACPVTIDVASLVLDSAEFDTKSSSSGSFTGTSSVRTPALTITGDVLTGRIDLLDCSDLDVQSTGNMTMTLDDPRELKADTMNVDGALTSTTPIAVYTSRLTVSQGGSFTWPGSSGSLLESNTAFIDGYFRPGSSVSLGNGLPSFTIGVNGDVSLKLDGPFRTDSFEVLGKMVVTHPVVFQGAVNQLVNRFTVVSGGQLVLNSNNSQLGPSELHANYVTINGTVEAGLLNIGIGWDDLQVGSAGKFTFDPDEDFAINVVYISGVVESLKHVVIHGRSQTVVAVFQTTAGSSVTFDLGRFYNVSGELNHTQLRVQDFTVGGYLKANELSIPNEFNQLTVEQTGELQMTAVGPLLIHNIQVDGTLRVTNPIIVTGTTYDRARSLNIGATGEVFLDEDGRSSSEWTNVSYIGVHSVTIAGRFYAGLFSNIYPTTFGWDSLHMSGNSEFRFEPADDFACDSIVFVEGPTMESFTPVVLRGSTYQLIQQLTISHPGALLLDTNEGNKNVWRNISSEVHAEIVTVDGTFHAGLVYIGVGWKTLGVGGQGLFTLQSTDFPVNNMTINSPSGRMEVLTPLNIHGREQSHVYDMIVESGATLTLDTGNYAGTELTNNSYSTVLADYVTIGGNFLANKLSISSYVIAIHGLLSFYASTPEEFDTLTISSGGQVQVNNPATFLGRSSNRTDTIEIEGRMKLHSAISNHNNHLWPSNQSSVFHLDHLNVSGTLEGGALSVGSGWQTLLVGDLGTVTFQPEGTYRIDDVVIAGHVTAFTAMPTTAPLISDNLRIYSTAVFDIDFRGPPGETGEGATNSTLLVNNIHITDGTLQAGSLWIEADDITVGNGGVLTVVGGGHLSDQGPVGKLL</sequence>
<dbReference type="OMA" id="NIHGREQ"/>
<name>A0A8B7ZHM8_ACAPL</name>
<dbReference type="Proteomes" id="UP000694845">
    <property type="component" value="Unplaced"/>
</dbReference>
<proteinExistence type="predicted"/>
<organism evidence="1 2">
    <name type="scientific">Acanthaster planci</name>
    <name type="common">Crown-of-thorns starfish</name>
    <dbReference type="NCBI Taxonomy" id="133434"/>
    <lineage>
        <taxon>Eukaryota</taxon>
        <taxon>Metazoa</taxon>
        <taxon>Echinodermata</taxon>
        <taxon>Eleutherozoa</taxon>
        <taxon>Asterozoa</taxon>
        <taxon>Asteroidea</taxon>
        <taxon>Valvatacea</taxon>
        <taxon>Valvatida</taxon>
        <taxon>Acanthasteridae</taxon>
        <taxon>Acanthaster</taxon>
    </lineage>
</organism>
<dbReference type="AlphaFoldDB" id="A0A8B7ZHM8"/>
<gene>
    <name evidence="2" type="primary">LOC110985771</name>
</gene>